<dbReference type="RefSeq" id="WP_012173536.1">
    <property type="nucleotide sequence ID" value="NC_009943.1"/>
</dbReference>
<dbReference type="AlphaFoldDB" id="A8ZSK4"/>
<dbReference type="InterPro" id="IPR050078">
    <property type="entry name" value="Ribosomal_L11_MeTrfase_PrmA"/>
</dbReference>
<dbReference type="Gene3D" id="3.40.50.150">
    <property type="entry name" value="Vaccinia Virus protein VP39"/>
    <property type="match status" value="1"/>
</dbReference>
<name>A8ZSK4_DESOH</name>
<dbReference type="EMBL" id="CP000859">
    <property type="protein sequence ID" value="ABW65917.1"/>
    <property type="molecule type" value="Genomic_DNA"/>
</dbReference>
<reference evidence="3 4" key="1">
    <citation type="submission" date="2007-10" db="EMBL/GenBank/DDBJ databases">
        <title>Complete sequence of Desulfococcus oleovorans Hxd3.</title>
        <authorList>
            <consortium name="US DOE Joint Genome Institute"/>
            <person name="Copeland A."/>
            <person name="Lucas S."/>
            <person name="Lapidus A."/>
            <person name="Barry K."/>
            <person name="Glavina del Rio T."/>
            <person name="Dalin E."/>
            <person name="Tice H."/>
            <person name="Pitluck S."/>
            <person name="Kiss H."/>
            <person name="Brettin T."/>
            <person name="Bruce D."/>
            <person name="Detter J.C."/>
            <person name="Han C."/>
            <person name="Schmutz J."/>
            <person name="Larimer F."/>
            <person name="Land M."/>
            <person name="Hauser L."/>
            <person name="Kyrpides N."/>
            <person name="Kim E."/>
            <person name="Wawrik B."/>
            <person name="Richardson P."/>
        </authorList>
    </citation>
    <scope>NUCLEOTIDE SEQUENCE [LARGE SCALE GENOMIC DNA]</scope>
    <source>
        <strain evidence="4">DSM 6200 / JCM 39069 / Hxd3</strain>
    </source>
</reference>
<evidence type="ECO:0000256" key="1">
    <source>
        <dbReference type="ARBA" id="ARBA00022603"/>
    </source>
</evidence>
<evidence type="ECO:0000313" key="3">
    <source>
        <dbReference type="EMBL" id="ABW65917.1"/>
    </source>
</evidence>
<accession>A8ZSK4</accession>
<dbReference type="SUPFAM" id="SSF53335">
    <property type="entry name" value="S-adenosyl-L-methionine-dependent methyltransferases"/>
    <property type="match status" value="1"/>
</dbReference>
<dbReference type="STRING" id="96561.Dole_0107"/>
<dbReference type="Pfam" id="PF06325">
    <property type="entry name" value="PrmA"/>
    <property type="match status" value="1"/>
</dbReference>
<dbReference type="CDD" id="cd02440">
    <property type="entry name" value="AdoMet_MTases"/>
    <property type="match status" value="1"/>
</dbReference>
<dbReference type="InterPro" id="IPR029063">
    <property type="entry name" value="SAM-dependent_MTases_sf"/>
</dbReference>
<dbReference type="HOGENOM" id="CLU_989457_0_0_7"/>
<dbReference type="KEGG" id="dol:Dole_0107"/>
<dbReference type="GO" id="GO:0032259">
    <property type="term" value="P:methylation"/>
    <property type="evidence" value="ECO:0007669"/>
    <property type="project" value="UniProtKB-KW"/>
</dbReference>
<keyword evidence="2 3" id="KW-0808">Transferase</keyword>
<dbReference type="OrthoDB" id="9785995at2"/>
<proteinExistence type="predicted"/>
<sequence length="290" mass="31045">MKTSDPDPIAADVVRMVTDAEARLVCRQVIRAVSEQHGVGIRRVKAAITGLVDAGTLRFSEECGNCFLEKNYGGTVRLSPHVMVAPPRVPVPLEIGCQMVRLMPGAAFGDCRHPTTRLSVCGLDFLFTAHTGLDRSAAALDIGTGSGVLALVAARLGVFRVLAIDIDPCARKEAADNVALNDLSDRIVVSDRGLEQVSGPFFLVTANLRLPTLKRYAPLIDNLLMPGGGLVVSGIRTQETAPLMAAFDTTATCIWQSSDGGWSAMVFIKHPSKANKHQRTVLDSQKRGDT</sequence>
<dbReference type="Proteomes" id="UP000008561">
    <property type="component" value="Chromosome"/>
</dbReference>
<gene>
    <name evidence="3" type="ordered locus">Dole_0107</name>
</gene>
<organism evidence="3 4">
    <name type="scientific">Desulfosudis oleivorans (strain DSM 6200 / JCM 39069 / Hxd3)</name>
    <name type="common">Desulfococcus oleovorans</name>
    <dbReference type="NCBI Taxonomy" id="96561"/>
    <lineage>
        <taxon>Bacteria</taxon>
        <taxon>Pseudomonadati</taxon>
        <taxon>Thermodesulfobacteriota</taxon>
        <taxon>Desulfobacteria</taxon>
        <taxon>Desulfobacterales</taxon>
        <taxon>Desulfosudaceae</taxon>
        <taxon>Desulfosudis</taxon>
    </lineage>
</organism>
<dbReference type="PANTHER" id="PTHR43648:SF1">
    <property type="entry name" value="ELECTRON TRANSFER FLAVOPROTEIN BETA SUBUNIT LYSINE METHYLTRANSFERASE"/>
    <property type="match status" value="1"/>
</dbReference>
<evidence type="ECO:0000313" key="4">
    <source>
        <dbReference type="Proteomes" id="UP000008561"/>
    </source>
</evidence>
<dbReference type="GO" id="GO:0008276">
    <property type="term" value="F:protein methyltransferase activity"/>
    <property type="evidence" value="ECO:0007669"/>
    <property type="project" value="TreeGrafter"/>
</dbReference>
<protein>
    <submittedName>
        <fullName evidence="3">Ribosomal L11 methyltransferase</fullName>
    </submittedName>
</protein>
<evidence type="ECO:0000256" key="2">
    <source>
        <dbReference type="ARBA" id="ARBA00022679"/>
    </source>
</evidence>
<keyword evidence="1 3" id="KW-0489">Methyltransferase</keyword>
<dbReference type="PANTHER" id="PTHR43648">
    <property type="entry name" value="ELECTRON TRANSFER FLAVOPROTEIN BETA SUBUNIT LYSINE METHYLTRANSFERASE"/>
    <property type="match status" value="1"/>
</dbReference>
<dbReference type="eggNOG" id="COG2264">
    <property type="taxonomic scope" value="Bacteria"/>
</dbReference>
<keyword evidence="4" id="KW-1185">Reference proteome</keyword>